<evidence type="ECO:0000313" key="3">
    <source>
        <dbReference type="WBParaSite" id="PSAMB.scaffold906size38830.g9579.t1"/>
    </source>
</evidence>
<dbReference type="PANTHER" id="PTHR12227:SF0">
    <property type="entry name" value="GLYCERATE KINASE"/>
    <property type="match status" value="1"/>
</dbReference>
<dbReference type="WBParaSite" id="PSAMB.scaffold906size38830.g9579.t1">
    <property type="protein sequence ID" value="PSAMB.scaffold906size38830.g9579.t1"/>
    <property type="gene ID" value="PSAMB.scaffold906size38830.g9579"/>
</dbReference>
<protein>
    <submittedName>
        <fullName evidence="3">MOFRL domain-containing protein</fullName>
    </submittedName>
</protein>
<dbReference type="SUPFAM" id="SSF82544">
    <property type="entry name" value="GckA/TtuD-like"/>
    <property type="match status" value="1"/>
</dbReference>
<dbReference type="Proteomes" id="UP000887566">
    <property type="component" value="Unplaced"/>
</dbReference>
<dbReference type="GO" id="GO:0008887">
    <property type="term" value="F:glycerate kinase activity"/>
    <property type="evidence" value="ECO:0007669"/>
    <property type="project" value="InterPro"/>
</dbReference>
<dbReference type="Gene3D" id="3.40.1480.10">
    <property type="entry name" value="MOFRL domain"/>
    <property type="match status" value="1"/>
</dbReference>
<name>A0A914XQM5_9BILA</name>
<dbReference type="InterPro" id="IPR007835">
    <property type="entry name" value="MOFRL"/>
</dbReference>
<evidence type="ECO:0000313" key="2">
    <source>
        <dbReference type="Proteomes" id="UP000887566"/>
    </source>
</evidence>
<keyword evidence="2" id="KW-1185">Reference proteome</keyword>
<dbReference type="AlphaFoldDB" id="A0A914XQM5"/>
<feature type="domain" description="MOFRL" evidence="1">
    <location>
        <begin position="75"/>
        <end position="187"/>
    </location>
</feature>
<dbReference type="Pfam" id="PF05161">
    <property type="entry name" value="MOFRL"/>
    <property type="match status" value="1"/>
</dbReference>
<dbReference type="InterPro" id="IPR039760">
    <property type="entry name" value="MOFRL_protein"/>
</dbReference>
<reference evidence="3" key="1">
    <citation type="submission" date="2022-11" db="UniProtKB">
        <authorList>
            <consortium name="WormBaseParasite"/>
        </authorList>
    </citation>
    <scope>IDENTIFICATION</scope>
</reference>
<organism evidence="2 3">
    <name type="scientific">Plectus sambesii</name>
    <dbReference type="NCBI Taxonomy" id="2011161"/>
    <lineage>
        <taxon>Eukaryota</taxon>
        <taxon>Metazoa</taxon>
        <taxon>Ecdysozoa</taxon>
        <taxon>Nematoda</taxon>
        <taxon>Chromadorea</taxon>
        <taxon>Plectida</taxon>
        <taxon>Plectina</taxon>
        <taxon>Plectoidea</taxon>
        <taxon>Plectidae</taxon>
        <taxon>Plectus</taxon>
    </lineage>
</organism>
<accession>A0A914XQM5</accession>
<evidence type="ECO:0000259" key="1">
    <source>
        <dbReference type="Pfam" id="PF05161"/>
    </source>
</evidence>
<proteinExistence type="predicted"/>
<dbReference type="PANTHER" id="PTHR12227">
    <property type="entry name" value="GLYCERATE KINASE"/>
    <property type="match status" value="1"/>
</dbReference>
<dbReference type="GO" id="GO:0005737">
    <property type="term" value="C:cytoplasm"/>
    <property type="evidence" value="ECO:0007669"/>
    <property type="project" value="TreeGrafter"/>
</dbReference>
<sequence length="201" mass="21499">MTALRAAEHAGLQHEFEVAIVRCDVTGHAADIGRRFAQVARAFADGRCALEALRQAQLLKGDAIHSPTSWNSDRLCLLFGGETTVELTGDGVGGRNQEMVLAFLIEAARLGLGESTVDFALLSAGTDGQDGPTDSAGAFADRHAVGTVDQQDAQRCLQNNDSYSFWKAFDNGRCHLLIGHTGTNVMDVQGLLLSRRSADIE</sequence>
<dbReference type="InterPro" id="IPR037035">
    <property type="entry name" value="GK-like_C_sf"/>
</dbReference>